<protein>
    <submittedName>
        <fullName evidence="2">Uncharacterized protein</fullName>
    </submittedName>
</protein>
<feature type="region of interest" description="Disordered" evidence="1">
    <location>
        <begin position="35"/>
        <end position="68"/>
    </location>
</feature>
<accession>A0A0V1EGE2</accession>
<evidence type="ECO:0000313" key="3">
    <source>
        <dbReference type="Proteomes" id="UP000054632"/>
    </source>
</evidence>
<dbReference type="EMBL" id="JYDR01000040">
    <property type="protein sequence ID" value="KRY72852.1"/>
    <property type="molecule type" value="Genomic_DNA"/>
</dbReference>
<comment type="caution">
    <text evidence="2">The sequence shown here is derived from an EMBL/GenBank/DDBJ whole genome shotgun (WGS) entry which is preliminary data.</text>
</comment>
<evidence type="ECO:0000256" key="1">
    <source>
        <dbReference type="SAM" id="MobiDB-lite"/>
    </source>
</evidence>
<organism evidence="2 3">
    <name type="scientific">Trichinella pseudospiralis</name>
    <name type="common">Parasitic roundworm</name>
    <dbReference type="NCBI Taxonomy" id="6337"/>
    <lineage>
        <taxon>Eukaryota</taxon>
        <taxon>Metazoa</taxon>
        <taxon>Ecdysozoa</taxon>
        <taxon>Nematoda</taxon>
        <taxon>Enoplea</taxon>
        <taxon>Dorylaimia</taxon>
        <taxon>Trichinellida</taxon>
        <taxon>Trichinellidae</taxon>
        <taxon>Trichinella</taxon>
    </lineage>
</organism>
<gene>
    <name evidence="2" type="ORF">T4A_929</name>
</gene>
<evidence type="ECO:0000313" key="2">
    <source>
        <dbReference type="EMBL" id="KRY72852.1"/>
    </source>
</evidence>
<reference evidence="2 3" key="1">
    <citation type="submission" date="2015-01" db="EMBL/GenBank/DDBJ databases">
        <title>Evolution of Trichinella species and genotypes.</title>
        <authorList>
            <person name="Korhonen P.K."/>
            <person name="Edoardo P."/>
            <person name="Giuseppe L.R."/>
            <person name="Gasser R.B."/>
        </authorList>
    </citation>
    <scope>NUCLEOTIDE SEQUENCE [LARGE SCALE GENOMIC DNA]</scope>
    <source>
        <strain evidence="2">ISS13</strain>
    </source>
</reference>
<name>A0A0V1EGE2_TRIPS</name>
<proteinExistence type="predicted"/>
<sequence>MDLVSTIADRRYAVRVQWRSLSDEDHGITIRRRMKKRMTRSRVEKKPNEGSSMGLYSADYRGNNSPLL</sequence>
<dbReference type="AlphaFoldDB" id="A0A0V1EGE2"/>
<dbReference type="Proteomes" id="UP000054632">
    <property type="component" value="Unassembled WGS sequence"/>
</dbReference>